<reference evidence="1 2" key="1">
    <citation type="submission" date="2005-09" db="EMBL/GenBank/DDBJ databases">
        <authorList>
            <person name="Woods D.E."/>
            <person name="Nierman W.C."/>
        </authorList>
    </citation>
    <scope>NUCLEOTIDE SEQUENCE [LARGE SCALE GENOMIC DNA]</scope>
    <source>
        <strain evidence="1 2">1710b</strain>
    </source>
</reference>
<dbReference type="HOGENOM" id="CLU_407527_0_0_4"/>
<gene>
    <name evidence="1" type="ordered locus">BURPS1710b_1575</name>
</gene>
<protein>
    <submittedName>
        <fullName evidence="1">Uncharacterized protein</fullName>
    </submittedName>
</protein>
<dbReference type="EMBL" id="CP000124">
    <property type="protein sequence ID" value="ABA49082.1"/>
    <property type="molecule type" value="Genomic_DNA"/>
</dbReference>
<dbReference type="AlphaFoldDB" id="Q3JTX5"/>
<proteinExistence type="predicted"/>
<evidence type="ECO:0000313" key="1">
    <source>
        <dbReference type="EMBL" id="ABA49082.1"/>
    </source>
</evidence>
<dbReference type="KEGG" id="bpm:BURPS1710b_1575"/>
<accession>Q3JTX5</accession>
<evidence type="ECO:0000313" key="2">
    <source>
        <dbReference type="Proteomes" id="UP000002700"/>
    </source>
</evidence>
<name>Q3JTX5_BURP1</name>
<dbReference type="EnsemblBacteria" id="ABA49082">
    <property type="protein sequence ID" value="ABA49082"/>
    <property type="gene ID" value="BURPS1710b_1575"/>
</dbReference>
<dbReference type="Proteomes" id="UP000002700">
    <property type="component" value="Chromosome I"/>
</dbReference>
<organism evidence="1 2">
    <name type="scientific">Burkholderia pseudomallei (strain 1710b)</name>
    <dbReference type="NCBI Taxonomy" id="320372"/>
    <lineage>
        <taxon>Bacteria</taxon>
        <taxon>Pseudomonadati</taxon>
        <taxon>Pseudomonadota</taxon>
        <taxon>Betaproteobacteria</taxon>
        <taxon>Burkholderiales</taxon>
        <taxon>Burkholderiaceae</taxon>
        <taxon>Burkholderia</taxon>
        <taxon>pseudomallei group</taxon>
    </lineage>
</organism>
<sequence>MRLFRFARPSPCTRTAARAAYLARGSGARRPGRVAAARRARDLPRCSAAEPFLDPRLRFGERIRQPRAQLVEQLRVQRELGAPFVRIHRRDLRILRGREREPRPMQILVARRHAERVLDALAAAVDPVEHPLQHAHVLAEAGPREAAVRVLAEPVHAVDLRQRRARRRELLAEREPVREIVAHVVAAERQHRERIAPHDALLPRRRGRRLRAHRRRHVHAFDPVARLGDERHRRRAAAAEDECVDRHAARVLPVVVDRRALRRGRREARVRMRGLAARLAADLGRPCVALPIGEPRGRRVGEAFPPDVAVLRERDVREDHVLPERRERVRIGLLARARRDAEIARLRVDRIQPPVAARLEPRDVVADRRHAPALEALRRDQHREVGLAARGRKRRGDVILAALGRGHAEDQHVLGEPAFVAPHRRRDPQREALLAEERVAAVARAEAPDLARLGKMHDVLGRIARPRHILLARRERAPDAVHARHVLAALAERVEHRAPHARHDPHVDDDVGAIRELDADVRDRRAERAHRERHDVQRAAAHRAAKQAVERRAHFGGRDPVIGRARVVAMLAADERAVFDTRDVGRIGQREKRVRPLRRIEAHHRALFDHRVAEAVVLLLRTVAPDNAIRLGQLRDTRDPVDQAAVLHVFGNVDRNGARRRDHVASGHESVSVL</sequence>